<feature type="compositionally biased region" description="Basic and acidic residues" evidence="1">
    <location>
        <begin position="11"/>
        <end position="25"/>
    </location>
</feature>
<dbReference type="Pfam" id="PF15578">
    <property type="entry name" value="DUF4662"/>
    <property type="match status" value="1"/>
</dbReference>
<dbReference type="EMBL" id="OY660869">
    <property type="protein sequence ID" value="CAJ1057946.1"/>
    <property type="molecule type" value="Genomic_DNA"/>
</dbReference>
<dbReference type="AlphaFoldDB" id="A0AAV1FB29"/>
<protein>
    <submittedName>
        <fullName evidence="2">Uncharacterized protein LOC117812951 isoform X4</fullName>
    </submittedName>
</protein>
<evidence type="ECO:0000256" key="1">
    <source>
        <dbReference type="SAM" id="MobiDB-lite"/>
    </source>
</evidence>
<name>A0AAV1FB29_XYRNO</name>
<dbReference type="Proteomes" id="UP001178508">
    <property type="component" value="Chromosome 6"/>
</dbReference>
<feature type="compositionally biased region" description="Basic residues" evidence="1">
    <location>
        <begin position="1"/>
        <end position="10"/>
    </location>
</feature>
<evidence type="ECO:0000313" key="2">
    <source>
        <dbReference type="EMBL" id="CAJ1057946.1"/>
    </source>
</evidence>
<organism evidence="2 3">
    <name type="scientific">Xyrichtys novacula</name>
    <name type="common">Pearly razorfish</name>
    <name type="synonym">Hemipteronotus novacula</name>
    <dbReference type="NCBI Taxonomy" id="13765"/>
    <lineage>
        <taxon>Eukaryota</taxon>
        <taxon>Metazoa</taxon>
        <taxon>Chordata</taxon>
        <taxon>Craniata</taxon>
        <taxon>Vertebrata</taxon>
        <taxon>Euteleostomi</taxon>
        <taxon>Actinopterygii</taxon>
        <taxon>Neopterygii</taxon>
        <taxon>Teleostei</taxon>
        <taxon>Neoteleostei</taxon>
        <taxon>Acanthomorphata</taxon>
        <taxon>Eupercaria</taxon>
        <taxon>Labriformes</taxon>
        <taxon>Labridae</taxon>
        <taxon>Xyrichtys</taxon>
    </lineage>
</organism>
<gene>
    <name evidence="2" type="ORF">XNOV1_A005580</name>
</gene>
<proteinExistence type="predicted"/>
<reference evidence="2" key="1">
    <citation type="submission" date="2023-08" db="EMBL/GenBank/DDBJ databases">
        <authorList>
            <person name="Alioto T."/>
            <person name="Alioto T."/>
            <person name="Gomez Garrido J."/>
        </authorList>
    </citation>
    <scope>NUCLEOTIDE SEQUENCE</scope>
</reference>
<feature type="compositionally biased region" description="Polar residues" evidence="1">
    <location>
        <begin position="43"/>
        <end position="52"/>
    </location>
</feature>
<accession>A0AAV1FB29</accession>
<keyword evidence="3" id="KW-1185">Reference proteome</keyword>
<evidence type="ECO:0000313" key="3">
    <source>
        <dbReference type="Proteomes" id="UP001178508"/>
    </source>
</evidence>
<feature type="region of interest" description="Disordered" evidence="1">
    <location>
        <begin position="1"/>
        <end position="103"/>
    </location>
</feature>
<dbReference type="InterPro" id="IPR028970">
    <property type="entry name" value="DUF4662"/>
</dbReference>
<sequence>MTRLRKGRPQHTREKAQSLHQDSQHHHSAPAGGQSKKRKRTSVVRTSGSTGLTHDPAPQHSHAKVADPPLVLRPQSTIPPSELPKVSPVVHPFQPPTTPPLDDGPLIIHHQSVEEYQQLYHAVVDDMLRYKNVCQHPFSLALGRHIKQKLWE</sequence>